<organism evidence="2 3">
    <name type="scientific">Glycomyces paridis</name>
    <dbReference type="NCBI Taxonomy" id="2126555"/>
    <lineage>
        <taxon>Bacteria</taxon>
        <taxon>Bacillati</taxon>
        <taxon>Actinomycetota</taxon>
        <taxon>Actinomycetes</taxon>
        <taxon>Glycomycetales</taxon>
        <taxon>Glycomycetaceae</taxon>
        <taxon>Glycomyces</taxon>
    </lineage>
</organism>
<dbReference type="InterPro" id="IPR000157">
    <property type="entry name" value="TIR_dom"/>
</dbReference>
<evidence type="ECO:0000313" key="2">
    <source>
        <dbReference type="EMBL" id="THV21670.1"/>
    </source>
</evidence>
<evidence type="ECO:0000259" key="1">
    <source>
        <dbReference type="Pfam" id="PF13676"/>
    </source>
</evidence>
<accession>A0A4S8NVJ1</accession>
<dbReference type="AlphaFoldDB" id="A0A4S8NVJ1"/>
<protein>
    <submittedName>
        <fullName evidence="2">TIR domain-containing protein</fullName>
    </submittedName>
</protein>
<reference evidence="2 3" key="1">
    <citation type="journal article" date="2018" name="Int. J. Syst. Evol. Microbiol.">
        <title>Glycomyces paridis sp. nov., isolated from the medicinal plant Paris polyphylla.</title>
        <authorList>
            <person name="Fang X.M."/>
            <person name="Bai J.L."/>
            <person name="Su J."/>
            <person name="Zhao L.L."/>
            <person name="Liu H.Y."/>
            <person name="Ma B.P."/>
            <person name="Zhang Y.Q."/>
            <person name="Yu L.Y."/>
        </authorList>
    </citation>
    <scope>NUCLEOTIDE SEQUENCE [LARGE SCALE GENOMIC DNA]</scope>
    <source>
        <strain evidence="2 3">CPCC 204357</strain>
    </source>
</reference>
<feature type="domain" description="TIR" evidence="1">
    <location>
        <begin position="7"/>
        <end position="122"/>
    </location>
</feature>
<dbReference type="InterPro" id="IPR035897">
    <property type="entry name" value="Toll_tir_struct_dom_sf"/>
</dbReference>
<gene>
    <name evidence="2" type="ORF">E9998_24620</name>
</gene>
<dbReference type="Proteomes" id="UP000305792">
    <property type="component" value="Unassembled WGS sequence"/>
</dbReference>
<comment type="caution">
    <text evidence="2">The sequence shown here is derived from an EMBL/GenBank/DDBJ whole genome shotgun (WGS) entry which is preliminary data.</text>
</comment>
<evidence type="ECO:0000313" key="3">
    <source>
        <dbReference type="Proteomes" id="UP000305792"/>
    </source>
</evidence>
<dbReference type="EMBL" id="STGX01000027">
    <property type="protein sequence ID" value="THV21670.1"/>
    <property type="molecule type" value="Genomic_DNA"/>
</dbReference>
<dbReference type="SUPFAM" id="SSF52200">
    <property type="entry name" value="Toll/Interleukin receptor TIR domain"/>
    <property type="match status" value="1"/>
</dbReference>
<dbReference type="Pfam" id="PF13676">
    <property type="entry name" value="TIR_2"/>
    <property type="match status" value="1"/>
</dbReference>
<dbReference type="Gene3D" id="3.40.50.10140">
    <property type="entry name" value="Toll/interleukin-1 receptor homology (TIR) domain"/>
    <property type="match status" value="1"/>
</dbReference>
<proteinExistence type="predicted"/>
<sequence>MGTVSEIFLSYRTDDSYHSAPLIWERMSTHFGERKIFLDTASTRAGDDFEKKVWPALLGAKVMLVVIGPDWLSGGADLPRRRIDDPEDYVRREVRTALQTAGLNIVPIMIKNAKLKKLDLPEDIRALRDKMDLPFHHRYFKTDLAAIVSRVEEWVEPLHRRVGPAPAARSQIVIGRDFERTIIANGPVGTDVNRGERDGDDD</sequence>
<name>A0A4S8NVJ1_9ACTN</name>
<keyword evidence="3" id="KW-1185">Reference proteome</keyword>
<dbReference type="GO" id="GO:0007165">
    <property type="term" value="P:signal transduction"/>
    <property type="evidence" value="ECO:0007669"/>
    <property type="project" value="InterPro"/>
</dbReference>